<evidence type="ECO:0000313" key="14">
    <source>
        <dbReference type="Proteomes" id="UP001139648"/>
    </source>
</evidence>
<keyword evidence="6 11" id="KW-0812">Transmembrane</keyword>
<evidence type="ECO:0000256" key="6">
    <source>
        <dbReference type="ARBA" id="ARBA00022692"/>
    </source>
</evidence>
<comment type="subcellular location">
    <subcellularLocation>
        <location evidence="1">Endomembrane system</location>
        <topology evidence="1">Multi-pass membrane protein</topology>
    </subcellularLocation>
</comment>
<sequence length="252" mass="27547">MPADTLWGWAGPLFVTLLGAALRFLRLGEPHAVVFDESHYIKGAYALLRFGVERMTVGTAEDPIADRMIMAGDLGIWRRCPTAGECADYVAHPPLGKWMIALGEWWFGMTPFGWRFAGAVAGTLSILIMARVARRMTRSMLLGCLAGLLLALDGLHFVLSRTALLDVFLMFWVLAGFACVVADRDWIRQRWCVAGLRPGGAAVAAGRGGVPGSRERRQVVGSVLPARLRRARSDVGSGRWDCGHGWRPPCSL</sequence>
<dbReference type="Pfam" id="PF02366">
    <property type="entry name" value="PMT"/>
    <property type="match status" value="1"/>
</dbReference>
<evidence type="ECO:0000256" key="11">
    <source>
        <dbReference type="SAM" id="Phobius"/>
    </source>
</evidence>
<organism evidence="13 14">
    <name type="scientific">Nonomuraea thailandensis</name>
    <dbReference type="NCBI Taxonomy" id="1188745"/>
    <lineage>
        <taxon>Bacteria</taxon>
        <taxon>Bacillati</taxon>
        <taxon>Actinomycetota</taxon>
        <taxon>Actinomycetes</taxon>
        <taxon>Streptosporangiales</taxon>
        <taxon>Streptosporangiaceae</taxon>
        <taxon>Nonomuraea</taxon>
    </lineage>
</organism>
<feature type="transmembrane region" description="Helical" evidence="11">
    <location>
        <begin position="7"/>
        <end position="25"/>
    </location>
</feature>
<keyword evidence="7 11" id="KW-1133">Transmembrane helix</keyword>
<dbReference type="EMBL" id="JAMZEB010000001">
    <property type="protein sequence ID" value="MCP2353803.1"/>
    <property type="molecule type" value="Genomic_DNA"/>
</dbReference>
<dbReference type="PANTHER" id="PTHR10050:SF46">
    <property type="entry name" value="PROTEIN O-MANNOSYL-TRANSFERASE 2"/>
    <property type="match status" value="1"/>
</dbReference>
<dbReference type="RefSeq" id="WP_253740298.1">
    <property type="nucleotide sequence ID" value="NZ_BAABKA010000078.1"/>
</dbReference>
<dbReference type="GO" id="GO:0006493">
    <property type="term" value="P:protein O-linked glycosylation"/>
    <property type="evidence" value="ECO:0007669"/>
    <property type="project" value="InterPro"/>
</dbReference>
<gene>
    <name evidence="13" type="ORF">HD597_000823</name>
</gene>
<dbReference type="Proteomes" id="UP001139648">
    <property type="component" value="Unassembled WGS sequence"/>
</dbReference>
<evidence type="ECO:0000256" key="1">
    <source>
        <dbReference type="ARBA" id="ARBA00004127"/>
    </source>
</evidence>
<reference evidence="13" key="1">
    <citation type="submission" date="2022-06" db="EMBL/GenBank/DDBJ databases">
        <title>Sequencing the genomes of 1000 actinobacteria strains.</title>
        <authorList>
            <person name="Klenk H.-P."/>
        </authorList>
    </citation>
    <scope>NUCLEOTIDE SEQUENCE</scope>
    <source>
        <strain evidence="13">DSM 46694</strain>
    </source>
</reference>
<comment type="pathway">
    <text evidence="2">Protein modification; protein glycosylation.</text>
</comment>
<evidence type="ECO:0000256" key="5">
    <source>
        <dbReference type="ARBA" id="ARBA00022679"/>
    </source>
</evidence>
<comment type="caution">
    <text evidence="13">The sequence shown here is derived from an EMBL/GenBank/DDBJ whole genome shotgun (WGS) entry which is preliminary data.</text>
</comment>
<dbReference type="InterPro" id="IPR027005">
    <property type="entry name" value="PMT-like"/>
</dbReference>
<feature type="transmembrane region" description="Helical" evidence="11">
    <location>
        <begin position="140"/>
        <end position="158"/>
    </location>
</feature>
<feature type="domain" description="ArnT-like N-terminal" evidence="12">
    <location>
        <begin position="14"/>
        <end position="182"/>
    </location>
</feature>
<dbReference type="GO" id="GO:0016020">
    <property type="term" value="C:membrane"/>
    <property type="evidence" value="ECO:0007669"/>
    <property type="project" value="InterPro"/>
</dbReference>
<dbReference type="GO" id="GO:0000030">
    <property type="term" value="F:mannosyltransferase activity"/>
    <property type="evidence" value="ECO:0007669"/>
    <property type="project" value="InterPro"/>
</dbReference>
<protein>
    <recommendedName>
        <fullName evidence="9">Polyprenol-phosphate-mannose--protein mannosyltransferase</fullName>
    </recommendedName>
    <alternativeName>
        <fullName evidence="10">Protein O-mannosyltransferase</fullName>
    </alternativeName>
</protein>
<evidence type="ECO:0000313" key="13">
    <source>
        <dbReference type="EMBL" id="MCP2353803.1"/>
    </source>
</evidence>
<keyword evidence="4" id="KW-0328">Glycosyltransferase</keyword>
<dbReference type="AlphaFoldDB" id="A0A9X2GGQ9"/>
<evidence type="ECO:0000256" key="10">
    <source>
        <dbReference type="ARBA" id="ARBA00093644"/>
    </source>
</evidence>
<feature type="transmembrane region" description="Helical" evidence="11">
    <location>
        <begin position="112"/>
        <end position="133"/>
    </location>
</feature>
<evidence type="ECO:0000256" key="9">
    <source>
        <dbReference type="ARBA" id="ARBA00093617"/>
    </source>
</evidence>
<dbReference type="PANTHER" id="PTHR10050">
    <property type="entry name" value="DOLICHYL-PHOSPHATE-MANNOSE--PROTEIN MANNOSYLTRANSFERASE"/>
    <property type="match status" value="1"/>
</dbReference>
<dbReference type="GO" id="GO:0012505">
    <property type="term" value="C:endomembrane system"/>
    <property type="evidence" value="ECO:0007669"/>
    <property type="project" value="UniProtKB-SubCell"/>
</dbReference>
<keyword evidence="14" id="KW-1185">Reference proteome</keyword>
<accession>A0A9X2GGQ9</accession>
<evidence type="ECO:0000259" key="12">
    <source>
        <dbReference type="Pfam" id="PF02366"/>
    </source>
</evidence>
<comment type="similarity">
    <text evidence="3">Belongs to the glycosyltransferase 39 family.</text>
</comment>
<name>A0A9X2GGQ9_9ACTN</name>
<evidence type="ECO:0000256" key="3">
    <source>
        <dbReference type="ARBA" id="ARBA00007222"/>
    </source>
</evidence>
<keyword evidence="8 11" id="KW-0472">Membrane</keyword>
<feature type="transmembrane region" description="Helical" evidence="11">
    <location>
        <begin position="164"/>
        <end position="182"/>
    </location>
</feature>
<keyword evidence="5 13" id="KW-0808">Transferase</keyword>
<evidence type="ECO:0000256" key="4">
    <source>
        <dbReference type="ARBA" id="ARBA00022676"/>
    </source>
</evidence>
<proteinExistence type="inferred from homology"/>
<dbReference type="InterPro" id="IPR003342">
    <property type="entry name" value="ArnT-like_N"/>
</dbReference>
<evidence type="ECO:0000256" key="2">
    <source>
        <dbReference type="ARBA" id="ARBA00004922"/>
    </source>
</evidence>
<evidence type="ECO:0000256" key="8">
    <source>
        <dbReference type="ARBA" id="ARBA00023136"/>
    </source>
</evidence>
<evidence type="ECO:0000256" key="7">
    <source>
        <dbReference type="ARBA" id="ARBA00022989"/>
    </source>
</evidence>